<dbReference type="Proteomes" id="UP001163798">
    <property type="component" value="Unassembled WGS sequence"/>
</dbReference>
<evidence type="ECO:0000313" key="2">
    <source>
        <dbReference type="EMBL" id="KAJ3780077.1"/>
    </source>
</evidence>
<organism evidence="2 3">
    <name type="scientific">Lentinula aff. detonsa</name>
    <dbReference type="NCBI Taxonomy" id="2804958"/>
    <lineage>
        <taxon>Eukaryota</taxon>
        <taxon>Fungi</taxon>
        <taxon>Dikarya</taxon>
        <taxon>Basidiomycota</taxon>
        <taxon>Agaricomycotina</taxon>
        <taxon>Agaricomycetes</taxon>
        <taxon>Agaricomycetidae</taxon>
        <taxon>Agaricales</taxon>
        <taxon>Marasmiineae</taxon>
        <taxon>Omphalotaceae</taxon>
        <taxon>Lentinula</taxon>
    </lineage>
</organism>
<accession>A0AA38NHA3</accession>
<evidence type="ECO:0000313" key="3">
    <source>
        <dbReference type="Proteomes" id="UP001163798"/>
    </source>
</evidence>
<comment type="caution">
    <text evidence="2">The sequence shown here is derived from an EMBL/GenBank/DDBJ whole genome shotgun (WGS) entry which is preliminary data.</text>
</comment>
<sequence>MPVTLTAAFFAPNDSPELSLNWGDRPGGTPFSVTVNEMITAIQTSLALGRGWKIRIDPRYSEIVRVINHTIPDNCNAYLSYIKDGHLYHSETDNSIHPALKTHAVSSPVGVEIVKYSKWIETPGQSWFDPVGEFNIVGSDRVLERFEAIKMPDDGDDKRNSTLTELMGTGRTD</sequence>
<proteinExistence type="predicted"/>
<name>A0AA38NHA3_9AGAR</name>
<reference evidence="2" key="1">
    <citation type="submission" date="2022-08" db="EMBL/GenBank/DDBJ databases">
        <authorList>
            <consortium name="DOE Joint Genome Institute"/>
            <person name="Min B."/>
            <person name="Riley R."/>
            <person name="Sierra-Patev S."/>
            <person name="Naranjo-Ortiz M."/>
            <person name="Looney B."/>
            <person name="Konkel Z."/>
            <person name="Slot J.C."/>
            <person name="Sakamoto Y."/>
            <person name="Steenwyk J.L."/>
            <person name="Rokas A."/>
            <person name="Carro J."/>
            <person name="Camarero S."/>
            <person name="Ferreira P."/>
            <person name="Molpeceres G."/>
            <person name="Ruiz-Duenas F.J."/>
            <person name="Serrano A."/>
            <person name="Henrissat B."/>
            <person name="Drula E."/>
            <person name="Hughes K.W."/>
            <person name="Mata J.L."/>
            <person name="Ishikawa N.K."/>
            <person name="Vargas-Isla R."/>
            <person name="Ushijima S."/>
            <person name="Smith C.A."/>
            <person name="Ahrendt S."/>
            <person name="Andreopoulos W."/>
            <person name="He G."/>
            <person name="Labutti K."/>
            <person name="Lipzen A."/>
            <person name="Ng V."/>
            <person name="Sandor L."/>
            <person name="Barry K."/>
            <person name="Martinez A.T."/>
            <person name="Xiao Y."/>
            <person name="Gibbons J.G."/>
            <person name="Terashima K."/>
            <person name="Hibbett D.S."/>
            <person name="Grigoriev I.V."/>
        </authorList>
    </citation>
    <scope>NUCLEOTIDE SEQUENCE</scope>
    <source>
        <strain evidence="2">TFB10291</strain>
    </source>
</reference>
<keyword evidence="3" id="KW-1185">Reference proteome</keyword>
<evidence type="ECO:0000256" key="1">
    <source>
        <dbReference type="SAM" id="MobiDB-lite"/>
    </source>
</evidence>
<dbReference type="EMBL" id="MU793936">
    <property type="protein sequence ID" value="KAJ3780077.1"/>
    <property type="molecule type" value="Genomic_DNA"/>
</dbReference>
<dbReference type="AlphaFoldDB" id="A0AA38NHA3"/>
<gene>
    <name evidence="2" type="ORF">GGU10DRAFT_337470</name>
</gene>
<protein>
    <submittedName>
        <fullName evidence="2">Uncharacterized protein</fullName>
    </submittedName>
</protein>
<feature type="region of interest" description="Disordered" evidence="1">
    <location>
        <begin position="153"/>
        <end position="173"/>
    </location>
</feature>